<keyword evidence="4 15" id="KW-0963">Cytoplasm</keyword>
<evidence type="ECO:0000259" key="19">
    <source>
        <dbReference type="PROSITE" id="PS51483"/>
    </source>
</evidence>
<evidence type="ECO:0000256" key="9">
    <source>
        <dbReference type="ARBA" id="ARBA00022840"/>
    </source>
</evidence>
<dbReference type="Pfam" id="PF03147">
    <property type="entry name" value="FDX-ACB"/>
    <property type="match status" value="1"/>
</dbReference>
<dbReference type="InterPro" id="IPR012340">
    <property type="entry name" value="NA-bd_OB-fold"/>
</dbReference>
<reference evidence="20 21" key="1">
    <citation type="journal article" date="2016" name="Nat. Commun.">
        <title>Thousands of microbial genomes shed light on interconnected biogeochemical processes in an aquifer system.</title>
        <authorList>
            <person name="Anantharaman K."/>
            <person name="Brown C.T."/>
            <person name="Hug L.A."/>
            <person name="Sharon I."/>
            <person name="Castelle C.J."/>
            <person name="Probst A.J."/>
            <person name="Thomas B.C."/>
            <person name="Singh A."/>
            <person name="Wilkins M.J."/>
            <person name="Karaoz U."/>
            <person name="Brodie E.L."/>
            <person name="Williams K.H."/>
            <person name="Hubbard S.S."/>
            <person name="Banfield J.F."/>
        </authorList>
    </citation>
    <scope>NUCLEOTIDE SEQUENCE [LARGE SCALE GENOMIC DNA]</scope>
</reference>
<dbReference type="InterPro" id="IPR041616">
    <property type="entry name" value="PheRS_beta_core"/>
</dbReference>
<dbReference type="Gene3D" id="2.40.50.140">
    <property type="entry name" value="Nucleic acid-binding proteins"/>
    <property type="match status" value="1"/>
</dbReference>
<dbReference type="Gene3D" id="3.30.56.10">
    <property type="match status" value="2"/>
</dbReference>
<protein>
    <recommendedName>
        <fullName evidence="15">Phenylalanine--tRNA ligase beta subunit</fullName>
        <ecNumber evidence="15">6.1.1.20</ecNumber>
    </recommendedName>
    <alternativeName>
        <fullName evidence="15">Phenylalanyl-tRNA synthetase beta subunit</fullName>
        <shortName evidence="15">PheRS</shortName>
    </alternativeName>
</protein>
<dbReference type="AlphaFoldDB" id="A0A1F6T4Q1"/>
<name>A0A1F6T4Q1_9PROT</name>
<evidence type="ECO:0000256" key="4">
    <source>
        <dbReference type="ARBA" id="ARBA00022490"/>
    </source>
</evidence>
<comment type="subunit">
    <text evidence="3 15">Tetramer of two alpha and two beta subunits.</text>
</comment>
<dbReference type="PANTHER" id="PTHR10947">
    <property type="entry name" value="PHENYLALANYL-TRNA SYNTHETASE BETA CHAIN AND LEUCINE-RICH REPEAT-CONTAINING PROTEIN 47"/>
    <property type="match status" value="1"/>
</dbReference>
<dbReference type="SUPFAM" id="SSF50249">
    <property type="entry name" value="Nucleic acid-binding proteins"/>
    <property type="match status" value="1"/>
</dbReference>
<keyword evidence="7 15" id="KW-0479">Metal-binding</keyword>
<dbReference type="PANTHER" id="PTHR10947:SF0">
    <property type="entry name" value="PHENYLALANINE--TRNA LIGASE BETA SUBUNIT"/>
    <property type="match status" value="1"/>
</dbReference>
<comment type="caution">
    <text evidence="20">The sequence shown here is derived from an EMBL/GenBank/DDBJ whole genome shotgun (WGS) entry which is preliminary data.</text>
</comment>
<evidence type="ECO:0000256" key="10">
    <source>
        <dbReference type="ARBA" id="ARBA00022842"/>
    </source>
</evidence>
<dbReference type="InterPro" id="IPR005121">
    <property type="entry name" value="Fdx_antiC-bd"/>
</dbReference>
<evidence type="ECO:0000256" key="5">
    <source>
        <dbReference type="ARBA" id="ARBA00022555"/>
    </source>
</evidence>
<dbReference type="Pfam" id="PF03483">
    <property type="entry name" value="B3_4"/>
    <property type="match status" value="1"/>
</dbReference>
<dbReference type="GO" id="GO:0004826">
    <property type="term" value="F:phenylalanine-tRNA ligase activity"/>
    <property type="evidence" value="ECO:0007669"/>
    <property type="project" value="UniProtKB-UniRule"/>
</dbReference>
<dbReference type="InterPro" id="IPR004532">
    <property type="entry name" value="Phe-tRNA-ligase_IIc_bsu_bact"/>
</dbReference>
<dbReference type="FunFam" id="3.50.40.10:FF:000001">
    <property type="entry name" value="Phenylalanine--tRNA ligase beta subunit"/>
    <property type="match status" value="1"/>
</dbReference>
<gene>
    <name evidence="15" type="primary">pheT</name>
    <name evidence="20" type="ORF">A2140_07110</name>
</gene>
<dbReference type="SMART" id="SM00873">
    <property type="entry name" value="B3_4"/>
    <property type="match status" value="1"/>
</dbReference>
<evidence type="ECO:0000256" key="16">
    <source>
        <dbReference type="PROSITE-ProRule" id="PRU00209"/>
    </source>
</evidence>
<feature type="domain" description="B5" evidence="19">
    <location>
        <begin position="402"/>
        <end position="477"/>
    </location>
</feature>
<dbReference type="PROSITE" id="PS51483">
    <property type="entry name" value="B5"/>
    <property type="match status" value="1"/>
</dbReference>
<evidence type="ECO:0000256" key="12">
    <source>
        <dbReference type="ARBA" id="ARBA00022917"/>
    </source>
</evidence>
<evidence type="ECO:0000256" key="14">
    <source>
        <dbReference type="ARBA" id="ARBA00049255"/>
    </source>
</evidence>
<feature type="binding site" evidence="15">
    <location>
        <position position="461"/>
    </location>
    <ligand>
        <name>Mg(2+)</name>
        <dbReference type="ChEBI" id="CHEBI:18420"/>
        <note>shared with alpha subunit</note>
    </ligand>
</feature>
<dbReference type="InterPro" id="IPR002547">
    <property type="entry name" value="tRNA-bd_dom"/>
</dbReference>
<dbReference type="EC" id="6.1.1.20" evidence="15"/>
<dbReference type="GO" id="GO:0006432">
    <property type="term" value="P:phenylalanyl-tRNA aminoacylation"/>
    <property type="evidence" value="ECO:0007669"/>
    <property type="project" value="UniProtKB-UniRule"/>
</dbReference>
<dbReference type="STRING" id="1817756.A2140_07110"/>
<feature type="binding site" evidence="15">
    <location>
        <position position="465"/>
    </location>
    <ligand>
        <name>Mg(2+)</name>
        <dbReference type="ChEBI" id="CHEBI:18420"/>
        <note>shared with alpha subunit</note>
    </ligand>
</feature>
<sequence length="794" mass="86616">MKISYQWLREWVPLRLSERDLAERLTLAGIEVAAIEPVAPDLDKVVVARILTVTPHPQADPLRLCHVDAGKPTGIREIVCGASNAEAGMHVPLALPGATLPVGKTISETEIRGIRSHGMLCSSAELGLDDSAGGLLDLGPDVHPGQPLSVALALNDSTLEIELTPNRGDCLSIAGLAREIAALTGARLRRPAMAAVKPAGRTNRLVQLKATGACPRYVGRIIENIDPRAKTQLWMRERLRRGGLRAIHPVVDVTNYVMLELGQPMHAFDLARLDGAIQVRLAKSGEQLRLLDGQTIKLSSQMLVIADQKRPLALAGIMGGMDSAVGAQTTSILLESAFFSPEAVAGRARALGLHTDSSHRFERGVDPALQRLAIERATRLILDIAGGRPGPVFEKLHKPGMPKTKPVDLRAARITRLLGMSLPAMQVSKILSALNMTVKRTAAGWRVIPPSFRFDITREVDLVEELARVHGYANLPARSPLAMIRSMPAPEGLPSESRLRRLMTDRDFQEVITYSFVDPELNRMIQPSAKPIVLSNPISADMSVMRSSLWPGLLQSLQHNLNRQQLRLRLFEIGRCFERGQGSLRQDKRIGALVYGAALPEQWGVSPGAADFYDLKSDAEALLGLAGLRDRVRFEPFAEHPALHPGQAAKLMLGQNQIGQMGVLHPALKTSLKLDGDVLLFEALLEPFLTPFAPKFSELSKYPSIRRDIAVVVGLDIALQKVLDIIKVEAGYLLIDLQLFDEYRGKGIDSGRKSLALGLTLQDSSRTLKDSDVEGVIQRVVSALESRLGAKLRQ</sequence>
<keyword evidence="6 15" id="KW-0436">Ligase</keyword>
<dbReference type="NCBIfam" id="TIGR00472">
    <property type="entry name" value="pheT_bact"/>
    <property type="match status" value="1"/>
</dbReference>
<dbReference type="HAMAP" id="MF_00283">
    <property type="entry name" value="Phe_tRNA_synth_beta1"/>
    <property type="match status" value="1"/>
</dbReference>
<dbReference type="SUPFAM" id="SSF54991">
    <property type="entry name" value="Anticodon-binding domain of PheRS"/>
    <property type="match status" value="1"/>
</dbReference>
<keyword evidence="13 15" id="KW-0030">Aminoacyl-tRNA synthetase</keyword>
<dbReference type="Gene3D" id="3.50.40.10">
    <property type="entry name" value="Phenylalanyl-trna Synthetase, Chain B, domain 3"/>
    <property type="match status" value="1"/>
</dbReference>
<feature type="domain" description="FDX-ACB" evidence="18">
    <location>
        <begin position="700"/>
        <end position="793"/>
    </location>
</feature>
<evidence type="ECO:0000256" key="7">
    <source>
        <dbReference type="ARBA" id="ARBA00022723"/>
    </source>
</evidence>
<dbReference type="GO" id="GO:0005524">
    <property type="term" value="F:ATP binding"/>
    <property type="evidence" value="ECO:0007669"/>
    <property type="project" value="UniProtKB-UniRule"/>
</dbReference>
<comment type="subcellular location">
    <subcellularLocation>
        <location evidence="1 15">Cytoplasm</location>
    </subcellularLocation>
</comment>
<dbReference type="InterPro" id="IPR005146">
    <property type="entry name" value="B3/B4_tRNA-bd"/>
</dbReference>
<feature type="binding site" evidence="15">
    <location>
        <position position="455"/>
    </location>
    <ligand>
        <name>Mg(2+)</name>
        <dbReference type="ChEBI" id="CHEBI:18420"/>
        <note>shared with alpha subunit</note>
    </ligand>
</feature>
<dbReference type="NCBIfam" id="NF045760">
    <property type="entry name" value="YtpR"/>
    <property type="match status" value="1"/>
</dbReference>
<dbReference type="Pfam" id="PF03484">
    <property type="entry name" value="B5"/>
    <property type="match status" value="1"/>
</dbReference>
<dbReference type="InterPro" id="IPR009061">
    <property type="entry name" value="DNA-bd_dom_put_sf"/>
</dbReference>
<comment type="similarity">
    <text evidence="2 15">Belongs to the phenylalanyl-tRNA synthetase beta subunit family. Type 1 subfamily.</text>
</comment>
<evidence type="ECO:0000313" key="21">
    <source>
        <dbReference type="Proteomes" id="UP000178379"/>
    </source>
</evidence>
<dbReference type="SMART" id="SM00896">
    <property type="entry name" value="FDX-ACB"/>
    <property type="match status" value="1"/>
</dbReference>
<dbReference type="Gene3D" id="3.30.930.10">
    <property type="entry name" value="Bira Bifunctional Protein, Domain 2"/>
    <property type="match status" value="1"/>
</dbReference>
<evidence type="ECO:0000256" key="13">
    <source>
        <dbReference type="ARBA" id="ARBA00023146"/>
    </source>
</evidence>
<dbReference type="FunFam" id="3.30.930.10:FF:000022">
    <property type="entry name" value="Phenylalanine--tRNA ligase beta subunit"/>
    <property type="match status" value="1"/>
</dbReference>
<evidence type="ECO:0000313" key="20">
    <source>
        <dbReference type="EMBL" id="OGI40127.1"/>
    </source>
</evidence>
<dbReference type="GO" id="GO:0009328">
    <property type="term" value="C:phenylalanine-tRNA ligase complex"/>
    <property type="evidence" value="ECO:0007669"/>
    <property type="project" value="TreeGrafter"/>
</dbReference>
<dbReference type="Pfam" id="PF17759">
    <property type="entry name" value="tRNA_synthFbeta"/>
    <property type="match status" value="1"/>
</dbReference>
<dbReference type="EMBL" id="MFSQ01000064">
    <property type="protein sequence ID" value="OGI40127.1"/>
    <property type="molecule type" value="Genomic_DNA"/>
</dbReference>
<dbReference type="Proteomes" id="UP000178379">
    <property type="component" value="Unassembled WGS sequence"/>
</dbReference>
<dbReference type="CDD" id="cd02796">
    <property type="entry name" value="tRNA_bind_bactPheRS"/>
    <property type="match status" value="1"/>
</dbReference>
<dbReference type="Pfam" id="PF01588">
    <property type="entry name" value="tRNA_bind"/>
    <property type="match status" value="1"/>
</dbReference>
<evidence type="ECO:0000256" key="8">
    <source>
        <dbReference type="ARBA" id="ARBA00022741"/>
    </source>
</evidence>
<dbReference type="SUPFAM" id="SSF55681">
    <property type="entry name" value="Class II aaRS and biotin synthetases"/>
    <property type="match status" value="1"/>
</dbReference>
<keyword evidence="8 15" id="KW-0547">Nucleotide-binding</keyword>
<feature type="binding site" evidence="15">
    <location>
        <position position="464"/>
    </location>
    <ligand>
        <name>Mg(2+)</name>
        <dbReference type="ChEBI" id="CHEBI:18420"/>
        <note>shared with alpha subunit</note>
    </ligand>
</feature>
<dbReference type="CDD" id="cd00769">
    <property type="entry name" value="PheRS_beta_core"/>
    <property type="match status" value="1"/>
</dbReference>
<comment type="catalytic activity">
    <reaction evidence="14 15">
        <text>tRNA(Phe) + L-phenylalanine + ATP = L-phenylalanyl-tRNA(Phe) + AMP + diphosphate + H(+)</text>
        <dbReference type="Rhea" id="RHEA:19413"/>
        <dbReference type="Rhea" id="RHEA-COMP:9668"/>
        <dbReference type="Rhea" id="RHEA-COMP:9699"/>
        <dbReference type="ChEBI" id="CHEBI:15378"/>
        <dbReference type="ChEBI" id="CHEBI:30616"/>
        <dbReference type="ChEBI" id="CHEBI:33019"/>
        <dbReference type="ChEBI" id="CHEBI:58095"/>
        <dbReference type="ChEBI" id="CHEBI:78442"/>
        <dbReference type="ChEBI" id="CHEBI:78531"/>
        <dbReference type="ChEBI" id="CHEBI:456215"/>
        <dbReference type="EC" id="6.1.1.20"/>
    </reaction>
</comment>
<evidence type="ECO:0000256" key="2">
    <source>
        <dbReference type="ARBA" id="ARBA00008653"/>
    </source>
</evidence>
<evidence type="ECO:0000256" key="3">
    <source>
        <dbReference type="ARBA" id="ARBA00011209"/>
    </source>
</evidence>
<dbReference type="InterPro" id="IPR045864">
    <property type="entry name" value="aa-tRNA-synth_II/BPL/LPL"/>
</dbReference>
<dbReference type="InterPro" id="IPR036690">
    <property type="entry name" value="Fdx_antiC-bd_sf"/>
</dbReference>
<evidence type="ECO:0000256" key="11">
    <source>
        <dbReference type="ARBA" id="ARBA00022884"/>
    </source>
</evidence>
<dbReference type="InterPro" id="IPR005147">
    <property type="entry name" value="tRNA_synthase_B5-dom"/>
</dbReference>
<keyword evidence="12 15" id="KW-0648">Protein biosynthesis</keyword>
<dbReference type="GO" id="GO:0000287">
    <property type="term" value="F:magnesium ion binding"/>
    <property type="evidence" value="ECO:0007669"/>
    <property type="project" value="UniProtKB-UniRule"/>
</dbReference>
<feature type="domain" description="TRNA-binding" evidence="17">
    <location>
        <begin position="39"/>
        <end position="149"/>
    </location>
</feature>
<keyword evidence="5 16" id="KW-0820">tRNA-binding</keyword>
<keyword evidence="11 16" id="KW-0694">RNA-binding</keyword>
<dbReference type="FunFam" id="3.30.56.10:FF:000002">
    <property type="entry name" value="Phenylalanine--tRNA ligase beta subunit"/>
    <property type="match status" value="1"/>
</dbReference>
<evidence type="ECO:0000256" key="15">
    <source>
        <dbReference type="HAMAP-Rule" id="MF_00283"/>
    </source>
</evidence>
<dbReference type="PROSITE" id="PS50886">
    <property type="entry name" value="TRBD"/>
    <property type="match status" value="1"/>
</dbReference>
<keyword evidence="9 15" id="KW-0067">ATP-binding</keyword>
<dbReference type="FunFam" id="3.30.70.380:FF:000001">
    <property type="entry name" value="Phenylalanine--tRNA ligase beta subunit"/>
    <property type="match status" value="1"/>
</dbReference>
<accession>A0A1F6T4Q1</accession>
<evidence type="ECO:0000256" key="6">
    <source>
        <dbReference type="ARBA" id="ARBA00022598"/>
    </source>
</evidence>
<dbReference type="SUPFAM" id="SSF56037">
    <property type="entry name" value="PheT/TilS domain"/>
    <property type="match status" value="1"/>
</dbReference>
<evidence type="ECO:0000259" key="18">
    <source>
        <dbReference type="PROSITE" id="PS51447"/>
    </source>
</evidence>
<dbReference type="SUPFAM" id="SSF46955">
    <property type="entry name" value="Putative DNA-binding domain"/>
    <property type="match status" value="1"/>
</dbReference>
<comment type="cofactor">
    <cofactor evidence="15">
        <name>Mg(2+)</name>
        <dbReference type="ChEBI" id="CHEBI:18420"/>
    </cofactor>
    <text evidence="15">Binds 2 magnesium ions per tetramer.</text>
</comment>
<dbReference type="SMART" id="SM00874">
    <property type="entry name" value="B5"/>
    <property type="match status" value="1"/>
</dbReference>
<evidence type="ECO:0000256" key="1">
    <source>
        <dbReference type="ARBA" id="ARBA00004496"/>
    </source>
</evidence>
<dbReference type="Gene3D" id="3.30.70.380">
    <property type="entry name" value="Ferrodoxin-fold anticodon-binding domain"/>
    <property type="match status" value="1"/>
</dbReference>
<dbReference type="GO" id="GO:0000049">
    <property type="term" value="F:tRNA binding"/>
    <property type="evidence" value="ECO:0007669"/>
    <property type="project" value="UniProtKB-UniRule"/>
</dbReference>
<dbReference type="PROSITE" id="PS51447">
    <property type="entry name" value="FDX_ACB"/>
    <property type="match status" value="1"/>
</dbReference>
<proteinExistence type="inferred from homology"/>
<dbReference type="InterPro" id="IPR033714">
    <property type="entry name" value="tRNA_bind_bactPheRS"/>
</dbReference>
<keyword evidence="10 15" id="KW-0460">Magnesium</keyword>
<dbReference type="InterPro" id="IPR045060">
    <property type="entry name" value="Phe-tRNA-ligase_IIc_bsu"/>
</dbReference>
<dbReference type="InterPro" id="IPR020825">
    <property type="entry name" value="Phe-tRNA_synthase-like_B3/B4"/>
</dbReference>
<evidence type="ECO:0000259" key="17">
    <source>
        <dbReference type="PROSITE" id="PS50886"/>
    </source>
</evidence>
<organism evidence="20 21">
    <name type="scientific">Candidatus Muproteobacteria bacterium RBG_16_62_13</name>
    <dbReference type="NCBI Taxonomy" id="1817756"/>
    <lineage>
        <taxon>Bacteria</taxon>
        <taxon>Pseudomonadati</taxon>
        <taxon>Pseudomonadota</taxon>
        <taxon>Candidatus Muproteobacteria</taxon>
    </lineage>
</organism>